<dbReference type="AlphaFoldDB" id="A0A6N7ISV5"/>
<feature type="domain" description="FAD-dependent oxidoreductase 2 FAD-binding" evidence="4">
    <location>
        <begin position="95"/>
        <end position="475"/>
    </location>
</feature>
<dbReference type="RefSeq" id="WP_152947603.1">
    <property type="nucleotide sequence ID" value="NZ_WHYR01000039.1"/>
</dbReference>
<keyword evidence="6" id="KW-1185">Reference proteome</keyword>
<evidence type="ECO:0000313" key="5">
    <source>
        <dbReference type="EMBL" id="MQL53140.1"/>
    </source>
</evidence>
<dbReference type="SUPFAM" id="SSF51905">
    <property type="entry name" value="FAD/NAD(P)-binding domain"/>
    <property type="match status" value="1"/>
</dbReference>
<dbReference type="Proteomes" id="UP000441717">
    <property type="component" value="Unassembled WGS sequence"/>
</dbReference>
<organism evidence="5 6">
    <name type="scientific">Desulfofundulus thermobenzoicus</name>
    <dbReference type="NCBI Taxonomy" id="29376"/>
    <lineage>
        <taxon>Bacteria</taxon>
        <taxon>Bacillati</taxon>
        <taxon>Bacillota</taxon>
        <taxon>Clostridia</taxon>
        <taxon>Eubacteriales</taxon>
        <taxon>Peptococcaceae</taxon>
        <taxon>Desulfofundulus</taxon>
    </lineage>
</organism>
<evidence type="ECO:0000256" key="1">
    <source>
        <dbReference type="ARBA" id="ARBA00022630"/>
    </source>
</evidence>
<dbReference type="EMBL" id="WHYR01000039">
    <property type="protein sequence ID" value="MQL53140.1"/>
    <property type="molecule type" value="Genomic_DNA"/>
</dbReference>
<keyword evidence="2" id="KW-0560">Oxidoreductase</keyword>
<evidence type="ECO:0000256" key="3">
    <source>
        <dbReference type="PIRSR" id="PIRSR630664-50"/>
    </source>
</evidence>
<accession>A0A6N7ISV5</accession>
<dbReference type="PANTHER" id="PTHR11632:SF51">
    <property type="entry name" value="SUCCINATE DEHYDROGENASE [UBIQUINONE] FLAVOPROTEIN SUBUNIT, MITOCHONDRIAL"/>
    <property type="match status" value="1"/>
</dbReference>
<dbReference type="InterPro" id="IPR036188">
    <property type="entry name" value="FAD/NAD-bd_sf"/>
</dbReference>
<dbReference type="InterPro" id="IPR027477">
    <property type="entry name" value="Succ_DH/fumarate_Rdtase_cat_sf"/>
</dbReference>
<reference evidence="5 6" key="1">
    <citation type="submission" date="2019-10" db="EMBL/GenBank/DDBJ databases">
        <title>Comparative genomics of sulfur disproportionating microorganisms.</title>
        <authorList>
            <person name="Ward L.M."/>
            <person name="Bertran E."/>
            <person name="Johnston D."/>
        </authorList>
    </citation>
    <scope>NUCLEOTIDE SEQUENCE [LARGE SCALE GENOMIC DNA]</scope>
    <source>
        <strain evidence="5 6">DSM 14055</strain>
    </source>
</reference>
<gene>
    <name evidence="5" type="ORF">GFC01_12915</name>
</gene>
<dbReference type="PANTHER" id="PTHR11632">
    <property type="entry name" value="SUCCINATE DEHYDROGENASE 2 FLAVOPROTEIN SUBUNIT"/>
    <property type="match status" value="1"/>
</dbReference>
<sequence>MSVKGYPDELRYSIDRVNNSRRARLGTEFPRLTPQEKTNLLAAFHPDYRVESKRELRVGPNRGERVPRELADLLEGKSWIDPERFHPDRVDYETDVLVIGGGGAGCTASLLACEQGARVVLATKLRLGDSNTIMAEGGIAAATEREDSPMLHYLDTVGGGRYENVPELVEALVLDAPLVVEWLEDLGVVFDRRPDGSILTHAPGGHCRRRSHSCKDLTGLEIMRVLRDEVRNKNIEVMEFCAVVELLLDENGNCSGAVLYNFDNQEYLVVRAGAVILTTGGMGRLHINGFPTSNHYGATADGLVVSYRAGAPLLYVDAVQYHPTGVVWPDQMLGYLITEALRAHGAHLVNARGERFINELETRDAVASAIIRECREGRGVRTPTGTEGVWLDTPMIDITGGQGKMMHQFTGICKRFARYDIDVSVDPILVYPTQHYQNGGVKHDARGRTAVPGLFVAGEVGGGVHGRNRLGANSLVDIFVFGRRAGAAAAVYAREVRPGRLTLDHVRRFHRELREAGIDRPVTSPLLIPDYLDAGHKARQYDGGGAIG</sequence>
<dbReference type="InterPro" id="IPR003953">
    <property type="entry name" value="FAD-dep_OxRdtase_2_FAD-bd"/>
</dbReference>
<dbReference type="SUPFAM" id="SSF56425">
    <property type="entry name" value="Succinate dehydrogenase/fumarate reductase flavoprotein, catalytic domain"/>
    <property type="match status" value="1"/>
</dbReference>
<evidence type="ECO:0000256" key="2">
    <source>
        <dbReference type="ARBA" id="ARBA00023002"/>
    </source>
</evidence>
<evidence type="ECO:0000259" key="4">
    <source>
        <dbReference type="Pfam" id="PF00890"/>
    </source>
</evidence>
<evidence type="ECO:0000313" key="6">
    <source>
        <dbReference type="Proteomes" id="UP000441717"/>
    </source>
</evidence>
<proteinExistence type="predicted"/>
<dbReference type="Pfam" id="PF00890">
    <property type="entry name" value="FAD_binding_2"/>
    <property type="match status" value="1"/>
</dbReference>
<dbReference type="GO" id="GO:0033765">
    <property type="term" value="F:steroid dehydrogenase activity, acting on the CH-CH group of donors"/>
    <property type="evidence" value="ECO:0007669"/>
    <property type="project" value="UniProtKB-ARBA"/>
</dbReference>
<dbReference type="InterPro" id="IPR030664">
    <property type="entry name" value="SdhA/FrdA/AprA"/>
</dbReference>
<protein>
    <submittedName>
        <fullName evidence="5">FAD-binding protein</fullName>
    </submittedName>
</protein>
<dbReference type="PRINTS" id="PR00368">
    <property type="entry name" value="FADPNR"/>
</dbReference>
<dbReference type="Gene3D" id="3.50.50.60">
    <property type="entry name" value="FAD/NAD(P)-binding domain"/>
    <property type="match status" value="1"/>
</dbReference>
<dbReference type="Gene3D" id="3.90.700.10">
    <property type="entry name" value="Succinate dehydrogenase/fumarate reductase flavoprotein, catalytic domain"/>
    <property type="match status" value="1"/>
</dbReference>
<feature type="active site" description="Proton acceptor" evidence="3">
    <location>
        <position position="363"/>
    </location>
</feature>
<keyword evidence="1" id="KW-0285">Flavoprotein</keyword>
<dbReference type="OrthoDB" id="9806724at2"/>
<name>A0A6N7ISV5_9FIRM</name>
<comment type="caution">
    <text evidence="5">The sequence shown here is derived from an EMBL/GenBank/DDBJ whole genome shotgun (WGS) entry which is preliminary data.</text>
</comment>